<keyword evidence="2 11" id="KW-0813">Transport</keyword>
<dbReference type="InterPro" id="IPR054384">
    <property type="entry name" value="SecDF_P1_head"/>
</dbReference>
<dbReference type="Gene3D" id="3.30.70.3400">
    <property type="match status" value="2"/>
</dbReference>
<evidence type="ECO:0000259" key="13">
    <source>
        <dbReference type="Pfam" id="PF13721"/>
    </source>
</evidence>
<accession>A0A135IB08</accession>
<feature type="domain" description="SecDF P1 head subdomain" evidence="15">
    <location>
        <begin position="301"/>
        <end position="418"/>
    </location>
</feature>
<dbReference type="GO" id="GO:0005886">
    <property type="term" value="C:plasma membrane"/>
    <property type="evidence" value="ECO:0007669"/>
    <property type="project" value="UniProtKB-SubCell"/>
</dbReference>
<reference evidence="16 17" key="1">
    <citation type="submission" date="2015-11" db="EMBL/GenBank/DDBJ databases">
        <title>Genomic Taxonomy of the Vibrionaceae.</title>
        <authorList>
            <person name="Gomez-Gil B."/>
            <person name="Enciso-Ibarra J."/>
        </authorList>
    </citation>
    <scope>NUCLEOTIDE SEQUENCE [LARGE SCALE GENOMIC DNA]</scope>
    <source>
        <strain evidence="16 17">CAIM 912</strain>
    </source>
</reference>
<dbReference type="InterPro" id="IPR027398">
    <property type="entry name" value="SecD-TM"/>
</dbReference>
<dbReference type="Pfam" id="PF22599">
    <property type="entry name" value="SecDF_P1_head"/>
    <property type="match status" value="1"/>
</dbReference>
<evidence type="ECO:0000256" key="10">
    <source>
        <dbReference type="ARBA" id="ARBA00068220"/>
    </source>
</evidence>
<evidence type="ECO:0000256" key="1">
    <source>
        <dbReference type="ARBA" id="ARBA00004651"/>
    </source>
</evidence>
<dbReference type="InterPro" id="IPR048634">
    <property type="entry name" value="SecD_SecF_C"/>
</dbReference>
<feature type="domain" description="Protein translocase subunit SecDF P1" evidence="14">
    <location>
        <begin position="233"/>
        <end position="289"/>
    </location>
</feature>
<dbReference type="AlphaFoldDB" id="A0A135IB08"/>
<feature type="transmembrane region" description="Helical" evidence="11">
    <location>
        <begin position="439"/>
        <end position="459"/>
    </location>
</feature>
<gene>
    <name evidence="11 16" type="primary">secD</name>
    <name evidence="16" type="ORF">ATN88_21520</name>
</gene>
<dbReference type="FunFam" id="3.30.1360.200:FF:000001">
    <property type="entry name" value="Protein translocase subunit SecD"/>
    <property type="match status" value="1"/>
</dbReference>
<dbReference type="STRING" id="294935.ATN88_21520"/>
<dbReference type="EMBL" id="LNTY01000018">
    <property type="protein sequence ID" value="KXF82640.1"/>
    <property type="molecule type" value="Genomic_DNA"/>
</dbReference>
<feature type="transmembrane region" description="Helical" evidence="11">
    <location>
        <begin position="533"/>
        <end position="557"/>
    </location>
</feature>
<dbReference type="RefSeq" id="WP_067413051.1">
    <property type="nucleotide sequence ID" value="NZ_LNTY01000018.1"/>
</dbReference>
<evidence type="ECO:0000256" key="3">
    <source>
        <dbReference type="ARBA" id="ARBA00022475"/>
    </source>
</evidence>
<sequence length="602" mass="65377">MRRSQTKADAAMNRMGKWKYALLILMLLTLLIQAIPTFYGDVPALGVHAKRGDETSLSVVKNVLSDNEIPFREAMTEGDEVIVTFDDIDEQQSAKHALNENLAAYADITIQYQSAAPAWFSAFGAEPVKLGLDLRGGVQLLLFVDLDAVYSKQTDAMANDLRTALREERVRGVTVRKLSSTTLKVTGVERSNDTFWNDFLASYTGQWEATNEDDAYFITLTEEELLLQAQSAMTQNISILRNRIGELGIVEASVVRQGRDHIRIELPGVHDPKQAKSVIGATASLAFYEATAAGAKAIPDRNGALVRLSRQPVLSGDHIVDARASMDEMGLPQVEIRLDGSGGSQMMNFSRHHIGQAMATVYTEYKLNDSSELVPHDQVINVATIQSTLGNTFRITGLDSATEAQELSLLLRSGALTAPIQIVEERAIGPTLGAQNIKAGFSALALGMAGMAVFMMLWYRRFGWVAIVGLGANLIMQVGLLVLLPGAVLTLPGIAGLVLTVGMAVDTNVLIFERIRDRLREGASLATSIDFGYRSAFVTIFDANITTLISALCLYGIGSGPLQGFATTLILGLITSMVCGIWGTRAIINPIWGRDNRRAVRI</sequence>
<protein>
    <recommendedName>
        <fullName evidence="10 11">Protein translocase subunit SecD</fullName>
    </recommendedName>
</protein>
<evidence type="ECO:0000259" key="14">
    <source>
        <dbReference type="Pfam" id="PF21760"/>
    </source>
</evidence>
<evidence type="ECO:0000259" key="12">
    <source>
        <dbReference type="Pfam" id="PF02355"/>
    </source>
</evidence>
<evidence type="ECO:0000313" key="17">
    <source>
        <dbReference type="Proteomes" id="UP000070529"/>
    </source>
</evidence>
<dbReference type="GO" id="GO:0065002">
    <property type="term" value="P:intracellular protein transmembrane transport"/>
    <property type="evidence" value="ECO:0007669"/>
    <property type="project" value="UniProtKB-UniRule"/>
</dbReference>
<dbReference type="OrthoDB" id="9805019at2"/>
<name>A0A135IB08_9GAMM</name>
<keyword evidence="8 11" id="KW-0472">Membrane</keyword>
<dbReference type="Pfam" id="PF02355">
    <property type="entry name" value="SecD_SecF_C"/>
    <property type="match status" value="1"/>
</dbReference>
<dbReference type="InterPro" id="IPR022813">
    <property type="entry name" value="SecD/SecF_arch_bac"/>
</dbReference>
<evidence type="ECO:0000256" key="7">
    <source>
        <dbReference type="ARBA" id="ARBA00023010"/>
    </source>
</evidence>
<dbReference type="HAMAP" id="MF_01463_B">
    <property type="entry name" value="SecD_B"/>
    <property type="match status" value="1"/>
</dbReference>
<evidence type="ECO:0000256" key="4">
    <source>
        <dbReference type="ARBA" id="ARBA00022692"/>
    </source>
</evidence>
<dbReference type="Pfam" id="PF13721">
    <property type="entry name" value="SecD-TM1"/>
    <property type="match status" value="1"/>
</dbReference>
<dbReference type="NCBIfam" id="TIGR01129">
    <property type="entry name" value="secD"/>
    <property type="match status" value="1"/>
</dbReference>
<dbReference type="InterPro" id="IPR055344">
    <property type="entry name" value="SecD_SecF_C_bact"/>
</dbReference>
<dbReference type="GO" id="GO:0006605">
    <property type="term" value="P:protein targeting"/>
    <property type="evidence" value="ECO:0007669"/>
    <property type="project" value="UniProtKB-UniRule"/>
</dbReference>
<evidence type="ECO:0000259" key="15">
    <source>
        <dbReference type="Pfam" id="PF22599"/>
    </source>
</evidence>
<evidence type="ECO:0000256" key="5">
    <source>
        <dbReference type="ARBA" id="ARBA00022927"/>
    </source>
</evidence>
<feature type="transmembrane region" description="Helical" evidence="11">
    <location>
        <begin position="494"/>
        <end position="512"/>
    </location>
</feature>
<keyword evidence="4 11" id="KW-0812">Transmembrane</keyword>
<dbReference type="Gene3D" id="1.20.1640.10">
    <property type="entry name" value="Multidrug efflux transporter AcrB transmembrane domain"/>
    <property type="match status" value="1"/>
</dbReference>
<dbReference type="FunFam" id="1.20.1640.10:FF:000004">
    <property type="entry name" value="Protein translocase subunit SecD"/>
    <property type="match status" value="1"/>
</dbReference>
<feature type="domain" description="Protein export membrane protein SecD/SecF C-terminal" evidence="12">
    <location>
        <begin position="420"/>
        <end position="584"/>
    </location>
</feature>
<dbReference type="Proteomes" id="UP000070529">
    <property type="component" value="Unassembled WGS sequence"/>
</dbReference>
<dbReference type="PANTHER" id="PTHR30081:SF13">
    <property type="entry name" value="PROTEIN TRANSLOCASE SUBUNIT SECD"/>
    <property type="match status" value="1"/>
</dbReference>
<evidence type="ECO:0000256" key="8">
    <source>
        <dbReference type="ARBA" id="ARBA00023136"/>
    </source>
</evidence>
<dbReference type="Gene3D" id="3.30.1360.200">
    <property type="match status" value="1"/>
</dbReference>
<feature type="domain" description="SecD export protein N-terminal TM" evidence="13">
    <location>
        <begin position="12"/>
        <end position="104"/>
    </location>
</feature>
<comment type="function">
    <text evidence="11">Part of the Sec protein translocase complex. Interacts with the SecYEG preprotein conducting channel. SecDF uses the proton motive force (PMF) to complete protein translocation after the ATP-dependent function of SecA.</text>
</comment>
<evidence type="ECO:0000256" key="11">
    <source>
        <dbReference type="HAMAP-Rule" id="MF_01463"/>
    </source>
</evidence>
<keyword evidence="6 11" id="KW-1133">Transmembrane helix</keyword>
<comment type="subunit">
    <text evidence="11">Forms a complex with SecF. Part of the essential Sec protein translocation apparatus which comprises SecA, SecYEG and auxiliary proteins SecDF-YajC and YidC.</text>
</comment>
<proteinExistence type="inferred from homology"/>
<keyword evidence="3 11" id="KW-1003">Cell membrane</keyword>
<feature type="transmembrane region" description="Helical" evidence="11">
    <location>
        <begin position="569"/>
        <end position="588"/>
    </location>
</feature>
<dbReference type="InterPro" id="IPR048631">
    <property type="entry name" value="SecD_1st"/>
</dbReference>
<dbReference type="GO" id="GO:0015450">
    <property type="term" value="F:protein-transporting ATPase activity"/>
    <property type="evidence" value="ECO:0007669"/>
    <property type="project" value="InterPro"/>
</dbReference>
<dbReference type="PANTHER" id="PTHR30081">
    <property type="entry name" value="PROTEIN-EXPORT MEMBRANE PROTEIN SEC"/>
    <property type="match status" value="1"/>
</dbReference>
<dbReference type="Pfam" id="PF21760">
    <property type="entry name" value="SecD_1st"/>
    <property type="match status" value="1"/>
</dbReference>
<dbReference type="NCBIfam" id="NF009545">
    <property type="entry name" value="PRK12933.1"/>
    <property type="match status" value="1"/>
</dbReference>
<evidence type="ECO:0000256" key="2">
    <source>
        <dbReference type="ARBA" id="ARBA00022448"/>
    </source>
</evidence>
<organism evidence="16 17">
    <name type="scientific">Enterovibrio coralii</name>
    <dbReference type="NCBI Taxonomy" id="294935"/>
    <lineage>
        <taxon>Bacteria</taxon>
        <taxon>Pseudomonadati</taxon>
        <taxon>Pseudomonadota</taxon>
        <taxon>Gammaproteobacteria</taxon>
        <taxon>Vibrionales</taxon>
        <taxon>Vibrionaceae</taxon>
        <taxon>Enterovibrio</taxon>
    </lineage>
</organism>
<dbReference type="NCBIfam" id="TIGR00916">
    <property type="entry name" value="2A0604s01"/>
    <property type="match status" value="1"/>
</dbReference>
<feature type="transmembrane region" description="Helical" evidence="11">
    <location>
        <begin position="466"/>
        <end position="488"/>
    </location>
</feature>
<keyword evidence="7 11" id="KW-0811">Translocation</keyword>
<evidence type="ECO:0000313" key="16">
    <source>
        <dbReference type="EMBL" id="KXF82640.1"/>
    </source>
</evidence>
<dbReference type="SUPFAM" id="SSF82866">
    <property type="entry name" value="Multidrug efflux transporter AcrB transmembrane domain"/>
    <property type="match status" value="1"/>
</dbReference>
<dbReference type="InterPro" id="IPR005791">
    <property type="entry name" value="SecD"/>
</dbReference>
<keyword evidence="5 11" id="KW-0653">Protein transport</keyword>
<comment type="caution">
    <text evidence="11">Lacks conserved residue(s) required for the propagation of feature annotation.</text>
</comment>
<comment type="similarity">
    <text evidence="9 11">Belongs to the SecD/SecF family. SecD subfamily.</text>
</comment>
<comment type="caution">
    <text evidence="16">The sequence shown here is derived from an EMBL/GenBank/DDBJ whole genome shotgun (WGS) entry which is preliminary data.</text>
</comment>
<keyword evidence="17" id="KW-1185">Reference proteome</keyword>
<comment type="subcellular location">
    <subcellularLocation>
        <location evidence="1 11">Cell membrane</location>
        <topology evidence="1 11">Multi-pass membrane protein</topology>
    </subcellularLocation>
</comment>
<evidence type="ECO:0000256" key="6">
    <source>
        <dbReference type="ARBA" id="ARBA00022989"/>
    </source>
</evidence>
<evidence type="ECO:0000256" key="9">
    <source>
        <dbReference type="ARBA" id="ARBA00060774"/>
    </source>
</evidence>
<dbReference type="GO" id="GO:0043952">
    <property type="term" value="P:protein transport by the Sec complex"/>
    <property type="evidence" value="ECO:0007669"/>
    <property type="project" value="UniProtKB-UniRule"/>
</dbReference>